<accession>A0A381QT31</accession>
<dbReference type="AlphaFoldDB" id="A0A381QT31"/>
<organism evidence="1">
    <name type="scientific">marine metagenome</name>
    <dbReference type="NCBI Taxonomy" id="408172"/>
    <lineage>
        <taxon>unclassified sequences</taxon>
        <taxon>metagenomes</taxon>
        <taxon>ecological metagenomes</taxon>
    </lineage>
</organism>
<sequence>MPSKRHSSYVYPSSRIAVFGREPILGQVKTRLEPELGLKGCLALYRAMLSHILVTVRDSRLAPMELWVSSNIAHELFLKYCYKREIYLQKGEDLGQKMAYAACKSLNSPSIDSLIIIGSDCPVMNREYIARGLQALHCTSDPVDVVLGPTLDGGYVLIGLKQPQAGVFQDIEWGTVHVMEQTLERMAAESLKYHLLEPLWDIDRPQDLERLESLDALLDTYLSV</sequence>
<gene>
    <name evidence="1" type="ORF">METZ01_LOCUS34722</name>
</gene>
<evidence type="ECO:0008006" key="2">
    <source>
        <dbReference type="Google" id="ProtNLM"/>
    </source>
</evidence>
<dbReference type="InterPro" id="IPR018641">
    <property type="entry name" value="Trfase_1_rSAM/seldom-assoc"/>
</dbReference>
<name>A0A381QT31_9ZZZZ</name>
<dbReference type="Gene3D" id="3.90.550.10">
    <property type="entry name" value="Spore Coat Polysaccharide Biosynthesis Protein SpsA, Chain A"/>
    <property type="match status" value="1"/>
</dbReference>
<dbReference type="NCBIfam" id="TIGR04282">
    <property type="entry name" value="glyco_like_cofC"/>
    <property type="match status" value="1"/>
</dbReference>
<dbReference type="PANTHER" id="PTHR36529:SF1">
    <property type="entry name" value="GLYCOSYLTRANSFERASE"/>
    <property type="match status" value="1"/>
</dbReference>
<dbReference type="SUPFAM" id="SSF53448">
    <property type="entry name" value="Nucleotide-diphospho-sugar transferases"/>
    <property type="match status" value="1"/>
</dbReference>
<evidence type="ECO:0000313" key="1">
    <source>
        <dbReference type="EMBL" id="SUZ81868.1"/>
    </source>
</evidence>
<protein>
    <recommendedName>
        <fullName evidence="2">MobA-like NTP transferase domain-containing protein</fullName>
    </recommendedName>
</protein>
<dbReference type="InterPro" id="IPR029044">
    <property type="entry name" value="Nucleotide-diphossugar_trans"/>
</dbReference>
<dbReference type="EMBL" id="UINC01001483">
    <property type="protein sequence ID" value="SUZ81868.1"/>
    <property type="molecule type" value="Genomic_DNA"/>
</dbReference>
<reference evidence="1" key="1">
    <citation type="submission" date="2018-05" db="EMBL/GenBank/DDBJ databases">
        <authorList>
            <person name="Lanie J.A."/>
            <person name="Ng W.-L."/>
            <person name="Kazmierczak K.M."/>
            <person name="Andrzejewski T.M."/>
            <person name="Davidsen T.M."/>
            <person name="Wayne K.J."/>
            <person name="Tettelin H."/>
            <person name="Glass J.I."/>
            <person name="Rusch D."/>
            <person name="Podicherti R."/>
            <person name="Tsui H.-C.T."/>
            <person name="Winkler M.E."/>
        </authorList>
    </citation>
    <scope>NUCLEOTIDE SEQUENCE</scope>
</reference>
<proteinExistence type="predicted"/>
<dbReference type="PANTHER" id="PTHR36529">
    <property type="entry name" value="SLL1095 PROTEIN"/>
    <property type="match status" value="1"/>
</dbReference>
<dbReference type="Pfam" id="PF09837">
    <property type="entry name" value="DUF2064"/>
    <property type="match status" value="1"/>
</dbReference>